<gene>
    <name evidence="5" type="ORF">AVJ23_17310</name>
</gene>
<sequence>MIAYLTRVHFADRVLEDALPEELSRLGLRHPLILTDIGNGESDGLDRLQDALAVTPEEPALLRVAASGDGTADLSRARALCAETGCDGIIGFGGMRALDLARLLADAQRPAITIPTQTQTIGLGPLSSHVVPAPGCRAVLPAAVLCDATLTLGADPDSTATAGMDALIHCLESFLGTAFNPPADGIALEGLRRCALHLEDAVRDGADITARRELLAVALNGGLAAEKGFGGIEAAAHGLETLSGARHGALHGALLGGMLSFNAPAVSDRFAVIRTALGLPARSDLAEELAALARRIGLPTRLSDIGIGADLLPAAARRAAADPANRTNPRLATARDYERIMRAAL</sequence>
<feature type="domain" description="Alcohol dehydrogenase iron-type/glycerol dehydrogenase GldA" evidence="3">
    <location>
        <begin position="17"/>
        <end position="109"/>
    </location>
</feature>
<dbReference type="Gene3D" id="1.20.1090.10">
    <property type="entry name" value="Dehydroquinate synthase-like - alpha domain"/>
    <property type="match status" value="1"/>
</dbReference>
<keyword evidence="6" id="KW-1185">Reference proteome</keyword>
<comment type="caution">
    <text evidence="5">The sequence shown here is derived from an EMBL/GenBank/DDBJ whole genome shotgun (WGS) entry which is preliminary data.</text>
</comment>
<comment type="similarity">
    <text evidence="1">Belongs to the iron-containing alcohol dehydrogenase family.</text>
</comment>
<evidence type="ECO:0000313" key="5">
    <source>
        <dbReference type="EMBL" id="KUF09405.1"/>
    </source>
</evidence>
<accession>A0A0W7WFP2</accession>
<dbReference type="Proteomes" id="UP000054396">
    <property type="component" value="Unassembled WGS sequence"/>
</dbReference>
<protein>
    <submittedName>
        <fullName evidence="5">Uncharacterized protein</fullName>
    </submittedName>
</protein>
<dbReference type="Pfam" id="PF25137">
    <property type="entry name" value="ADH_Fe_C"/>
    <property type="match status" value="1"/>
</dbReference>
<dbReference type="InterPro" id="IPR056798">
    <property type="entry name" value="ADH_Fe_C"/>
</dbReference>
<evidence type="ECO:0000313" key="6">
    <source>
        <dbReference type="Proteomes" id="UP000054396"/>
    </source>
</evidence>
<dbReference type="EMBL" id="LPXO01000013">
    <property type="protein sequence ID" value="KUF09405.1"/>
    <property type="molecule type" value="Genomic_DNA"/>
</dbReference>
<dbReference type="AlphaFoldDB" id="A0A0W7WFP2"/>
<proteinExistence type="inferred from homology"/>
<feature type="domain" description="Fe-containing alcohol dehydrogenase-like C-terminal" evidence="4">
    <location>
        <begin position="159"/>
        <end position="344"/>
    </location>
</feature>
<reference evidence="5 6" key="1">
    <citation type="submission" date="2015-12" db="EMBL/GenBank/DDBJ databases">
        <authorList>
            <person name="Shamseldin A."/>
            <person name="Moawad H."/>
            <person name="Abd El-Rahim W.M."/>
            <person name="Sadowsky M.J."/>
        </authorList>
    </citation>
    <scope>NUCLEOTIDE SEQUENCE [LARGE SCALE GENOMIC DNA]</scope>
    <source>
        <strain evidence="5 6">SJ5A-1</strain>
    </source>
</reference>
<evidence type="ECO:0000259" key="3">
    <source>
        <dbReference type="Pfam" id="PF00465"/>
    </source>
</evidence>
<dbReference type="GO" id="GO:0046872">
    <property type="term" value="F:metal ion binding"/>
    <property type="evidence" value="ECO:0007669"/>
    <property type="project" value="InterPro"/>
</dbReference>
<dbReference type="PANTHER" id="PTHR11496">
    <property type="entry name" value="ALCOHOL DEHYDROGENASE"/>
    <property type="match status" value="1"/>
</dbReference>
<evidence type="ECO:0000259" key="4">
    <source>
        <dbReference type="Pfam" id="PF25137"/>
    </source>
</evidence>
<evidence type="ECO:0000256" key="2">
    <source>
        <dbReference type="ARBA" id="ARBA00023002"/>
    </source>
</evidence>
<dbReference type="Gene3D" id="3.40.50.1970">
    <property type="match status" value="1"/>
</dbReference>
<keyword evidence="2" id="KW-0560">Oxidoreductase</keyword>
<dbReference type="Pfam" id="PF00465">
    <property type="entry name" value="Fe-ADH"/>
    <property type="match status" value="1"/>
</dbReference>
<evidence type="ECO:0000256" key="1">
    <source>
        <dbReference type="ARBA" id="ARBA00007358"/>
    </source>
</evidence>
<dbReference type="PANTHER" id="PTHR11496:SF102">
    <property type="entry name" value="ALCOHOL DEHYDROGENASE 4"/>
    <property type="match status" value="1"/>
</dbReference>
<dbReference type="InterPro" id="IPR001670">
    <property type="entry name" value="ADH_Fe/GldA"/>
</dbReference>
<name>A0A0W7WFP2_9RHOB</name>
<organism evidence="5 6">
    <name type="scientific">Pseudoponticoccus marisrubri</name>
    <dbReference type="NCBI Taxonomy" id="1685382"/>
    <lineage>
        <taxon>Bacteria</taxon>
        <taxon>Pseudomonadati</taxon>
        <taxon>Pseudomonadota</taxon>
        <taxon>Alphaproteobacteria</taxon>
        <taxon>Rhodobacterales</taxon>
        <taxon>Roseobacteraceae</taxon>
        <taxon>Pseudoponticoccus</taxon>
    </lineage>
</organism>
<dbReference type="SUPFAM" id="SSF56796">
    <property type="entry name" value="Dehydroquinate synthase-like"/>
    <property type="match status" value="1"/>
</dbReference>
<dbReference type="GO" id="GO:0004022">
    <property type="term" value="F:alcohol dehydrogenase (NAD+) activity"/>
    <property type="evidence" value="ECO:0007669"/>
    <property type="project" value="TreeGrafter"/>
</dbReference>
<dbReference type="InterPro" id="IPR039697">
    <property type="entry name" value="Alcohol_dehydrogenase_Fe"/>
</dbReference>
<dbReference type="STRING" id="1685382.AVJ23_17310"/>